<organism evidence="1 2">
    <name type="scientific">Eumeta variegata</name>
    <name type="common">Bagworm moth</name>
    <name type="synonym">Eumeta japonica</name>
    <dbReference type="NCBI Taxonomy" id="151549"/>
    <lineage>
        <taxon>Eukaryota</taxon>
        <taxon>Metazoa</taxon>
        <taxon>Ecdysozoa</taxon>
        <taxon>Arthropoda</taxon>
        <taxon>Hexapoda</taxon>
        <taxon>Insecta</taxon>
        <taxon>Pterygota</taxon>
        <taxon>Neoptera</taxon>
        <taxon>Endopterygota</taxon>
        <taxon>Lepidoptera</taxon>
        <taxon>Glossata</taxon>
        <taxon>Ditrysia</taxon>
        <taxon>Tineoidea</taxon>
        <taxon>Psychidae</taxon>
        <taxon>Oiketicinae</taxon>
        <taxon>Eumeta</taxon>
    </lineage>
</organism>
<dbReference type="AlphaFoldDB" id="A0A4C1SIU9"/>
<accession>A0A4C1SIU9</accession>
<dbReference type="Proteomes" id="UP000299102">
    <property type="component" value="Unassembled WGS sequence"/>
</dbReference>
<keyword evidence="2" id="KW-1185">Reference proteome</keyword>
<evidence type="ECO:0000313" key="1">
    <source>
        <dbReference type="EMBL" id="GBP02092.1"/>
    </source>
</evidence>
<reference evidence="1 2" key="1">
    <citation type="journal article" date="2019" name="Commun. Biol.">
        <title>The bagworm genome reveals a unique fibroin gene that provides high tensile strength.</title>
        <authorList>
            <person name="Kono N."/>
            <person name="Nakamura H."/>
            <person name="Ohtoshi R."/>
            <person name="Tomita M."/>
            <person name="Numata K."/>
            <person name="Arakawa K."/>
        </authorList>
    </citation>
    <scope>NUCLEOTIDE SEQUENCE [LARGE SCALE GENOMIC DNA]</scope>
</reference>
<gene>
    <name evidence="1" type="ORF">EVAR_73821_1</name>
</gene>
<sequence length="92" mass="10464">MEPAARTNKNMTHAALLRLRHSIGLKCKRERGTSDKEAHTSAFGSVRHLSLLLEERCVRDSCYTTIHLHVSSRPSSRLIIIIISHEDFELVD</sequence>
<protein>
    <submittedName>
        <fullName evidence="1">Uncharacterized protein</fullName>
    </submittedName>
</protein>
<dbReference type="EMBL" id="BGZK01007059">
    <property type="protein sequence ID" value="GBP02092.1"/>
    <property type="molecule type" value="Genomic_DNA"/>
</dbReference>
<proteinExistence type="predicted"/>
<evidence type="ECO:0000313" key="2">
    <source>
        <dbReference type="Proteomes" id="UP000299102"/>
    </source>
</evidence>
<name>A0A4C1SIU9_EUMVA</name>
<comment type="caution">
    <text evidence="1">The sequence shown here is derived from an EMBL/GenBank/DDBJ whole genome shotgun (WGS) entry which is preliminary data.</text>
</comment>